<dbReference type="EMBL" id="VMRY01000089">
    <property type="protein sequence ID" value="TVT51582.1"/>
    <property type="molecule type" value="Genomic_DNA"/>
</dbReference>
<dbReference type="GO" id="GO:0002161">
    <property type="term" value="F:aminoacyl-tRNA deacylase activity"/>
    <property type="evidence" value="ECO:0007669"/>
    <property type="project" value="InterPro"/>
</dbReference>
<feature type="non-terminal residue" evidence="2">
    <location>
        <position position="132"/>
    </location>
</feature>
<feature type="domain" description="YbaK/aminoacyl-tRNA synthetase-associated" evidence="1">
    <location>
        <begin position="25"/>
        <end position="127"/>
    </location>
</feature>
<dbReference type="CDD" id="cd04333">
    <property type="entry name" value="ProX_deacylase"/>
    <property type="match status" value="1"/>
</dbReference>
<evidence type="ECO:0000313" key="3">
    <source>
        <dbReference type="Proteomes" id="UP000317355"/>
    </source>
</evidence>
<gene>
    <name evidence="2" type="ORF">FHK82_15585</name>
</gene>
<organism evidence="2 3">
    <name type="scientific">Sedimenticola thiotaurini</name>
    <dbReference type="NCBI Taxonomy" id="1543721"/>
    <lineage>
        <taxon>Bacteria</taxon>
        <taxon>Pseudomonadati</taxon>
        <taxon>Pseudomonadota</taxon>
        <taxon>Gammaproteobacteria</taxon>
        <taxon>Chromatiales</taxon>
        <taxon>Sedimenticolaceae</taxon>
        <taxon>Sedimenticola</taxon>
    </lineage>
</organism>
<sequence>MIPAKVKEILEAHGLSALEFEPGSTPTSELAAARIGVTVGQIAKSMLFKGKSGDFFLAVCPGNLRVCSKKMKQAVGTKVRMARVDETEMVTGFKPGGVCPFGVMGVEILIDIGLSDYATIYPASGTDASGVP</sequence>
<accession>A0A558CSC0</accession>
<dbReference type="Pfam" id="PF04073">
    <property type="entry name" value="tRNA_edit"/>
    <property type="match status" value="1"/>
</dbReference>
<dbReference type="AlphaFoldDB" id="A0A558CSC0"/>
<dbReference type="InterPro" id="IPR036754">
    <property type="entry name" value="YbaK/aa-tRNA-synt-asso_dom_sf"/>
</dbReference>
<dbReference type="Proteomes" id="UP000317355">
    <property type="component" value="Unassembled WGS sequence"/>
</dbReference>
<name>A0A558CSC0_9GAMM</name>
<dbReference type="Gene3D" id="3.90.960.10">
    <property type="entry name" value="YbaK/aminoacyl-tRNA synthetase-associated domain"/>
    <property type="match status" value="1"/>
</dbReference>
<reference evidence="2 3" key="1">
    <citation type="submission" date="2019-07" db="EMBL/GenBank/DDBJ databases">
        <title>The pathways for chlorine oxyanion respiration interact through the shared metabolite chlorate.</title>
        <authorList>
            <person name="Barnum T.P."/>
            <person name="Cheng Y."/>
            <person name="Hill K.A."/>
            <person name="Lucas L.N."/>
            <person name="Carlson H.K."/>
            <person name="Coates J.D."/>
        </authorList>
    </citation>
    <scope>NUCLEOTIDE SEQUENCE [LARGE SCALE GENOMIC DNA]</scope>
    <source>
        <strain evidence="2">BK-3</strain>
    </source>
</reference>
<evidence type="ECO:0000259" key="1">
    <source>
        <dbReference type="Pfam" id="PF04073"/>
    </source>
</evidence>
<dbReference type="STRING" id="1543721.AAY24_10290"/>
<proteinExistence type="predicted"/>
<dbReference type="PANTHER" id="PTHR30411:SF1">
    <property type="entry name" value="CYTOPLASMIC PROTEIN"/>
    <property type="match status" value="1"/>
</dbReference>
<dbReference type="InterPro" id="IPR007214">
    <property type="entry name" value="YbaK/aa-tRNA-synth-assoc-dom"/>
</dbReference>
<protein>
    <submittedName>
        <fullName evidence="2">YbaK/EbsC family protein</fullName>
    </submittedName>
</protein>
<comment type="caution">
    <text evidence="2">The sequence shown here is derived from an EMBL/GenBank/DDBJ whole genome shotgun (WGS) entry which is preliminary data.</text>
</comment>
<dbReference type="PANTHER" id="PTHR30411">
    <property type="entry name" value="CYTOPLASMIC PROTEIN"/>
    <property type="match status" value="1"/>
</dbReference>
<dbReference type="SUPFAM" id="SSF55826">
    <property type="entry name" value="YbaK/ProRS associated domain"/>
    <property type="match status" value="1"/>
</dbReference>
<evidence type="ECO:0000313" key="2">
    <source>
        <dbReference type="EMBL" id="TVT51582.1"/>
    </source>
</evidence>